<protein>
    <submittedName>
        <fullName evidence="2">Glycosyl hydrolase family 43</fullName>
    </submittedName>
</protein>
<evidence type="ECO:0000313" key="2">
    <source>
        <dbReference type="EMBL" id="TDY73604.1"/>
    </source>
</evidence>
<dbReference type="Gene3D" id="2.115.10.20">
    <property type="entry name" value="Glycosyl hydrolase domain, family 43"/>
    <property type="match status" value="2"/>
</dbReference>
<accession>A0A4R8MVW5</accession>
<dbReference type="GO" id="GO:0016787">
    <property type="term" value="F:hydrolase activity"/>
    <property type="evidence" value="ECO:0007669"/>
    <property type="project" value="UniProtKB-KW"/>
</dbReference>
<evidence type="ECO:0000313" key="3">
    <source>
        <dbReference type="Proteomes" id="UP000294684"/>
    </source>
</evidence>
<gene>
    <name evidence="2" type="ORF">CLV96_2639</name>
</gene>
<dbReference type="Proteomes" id="UP000294684">
    <property type="component" value="Unassembled WGS sequence"/>
</dbReference>
<proteinExistence type="predicted"/>
<dbReference type="STRING" id="1193051.LEP1GSC017_1362"/>
<dbReference type="SUPFAM" id="SSF75005">
    <property type="entry name" value="Arabinanase/levansucrase/invertase"/>
    <property type="match status" value="2"/>
</dbReference>
<feature type="region of interest" description="Disordered" evidence="1">
    <location>
        <begin position="317"/>
        <end position="354"/>
    </location>
</feature>
<dbReference type="RefSeq" id="WP_004784288.1">
    <property type="nucleotide sequence ID" value="NZ_JAMQPX010000001.1"/>
</dbReference>
<keyword evidence="3" id="KW-1185">Reference proteome</keyword>
<organism evidence="2 3">
    <name type="scientific">Leptospira meyeri</name>
    <dbReference type="NCBI Taxonomy" id="29508"/>
    <lineage>
        <taxon>Bacteria</taxon>
        <taxon>Pseudomonadati</taxon>
        <taxon>Spirochaetota</taxon>
        <taxon>Spirochaetia</taxon>
        <taxon>Leptospirales</taxon>
        <taxon>Leptospiraceae</taxon>
        <taxon>Leptospira</taxon>
    </lineage>
</organism>
<dbReference type="AlphaFoldDB" id="A0A4R8MVW5"/>
<keyword evidence="2" id="KW-0378">Hydrolase</keyword>
<dbReference type="PANTHER" id="PTHR43301">
    <property type="entry name" value="ARABINAN ENDO-1,5-ALPHA-L-ARABINOSIDASE"/>
    <property type="match status" value="1"/>
</dbReference>
<name>A0A4R8MVW5_LEPME</name>
<dbReference type="EMBL" id="SORO01000001">
    <property type="protein sequence ID" value="TDY73604.1"/>
    <property type="molecule type" value="Genomic_DNA"/>
</dbReference>
<comment type="caution">
    <text evidence="2">The sequence shown here is derived from an EMBL/GenBank/DDBJ whole genome shotgun (WGS) entry which is preliminary data.</text>
</comment>
<dbReference type="InterPro" id="IPR050727">
    <property type="entry name" value="GH43_arabinanases"/>
</dbReference>
<evidence type="ECO:0000256" key="1">
    <source>
        <dbReference type="SAM" id="MobiDB-lite"/>
    </source>
</evidence>
<reference evidence="2 3" key="1">
    <citation type="submission" date="2019-03" db="EMBL/GenBank/DDBJ databases">
        <title>Genomic Encyclopedia of Archaeal and Bacterial Type Strains, Phase II (KMG-II): from individual species to whole genera.</title>
        <authorList>
            <person name="Goeker M."/>
        </authorList>
    </citation>
    <scope>NUCLEOTIDE SEQUENCE [LARGE SCALE GENOMIC DNA]</scope>
    <source>
        <strain evidence="2 3">DSM 21537</strain>
    </source>
</reference>
<dbReference type="PANTHER" id="PTHR43301:SF3">
    <property type="entry name" value="ARABINAN ENDO-1,5-ALPHA-L-ARABINOSIDASE A-RELATED"/>
    <property type="match status" value="1"/>
</dbReference>
<dbReference type="InterPro" id="IPR023296">
    <property type="entry name" value="Glyco_hydro_beta-prop_sf"/>
</dbReference>
<dbReference type="GeneID" id="79827926"/>
<feature type="compositionally biased region" description="Basic residues" evidence="1">
    <location>
        <begin position="328"/>
        <end position="354"/>
    </location>
</feature>
<sequence>MNKQNIYWQLYQDDPILKPGFPSPVLADPSFLFPENCPDGHWHLFAHNIFGVQEFLSEDGIHWKKRKTVVWNAMRPFIFLEEGTYYLYYEKYKFLHVLMSWFPYRKWKSHIEVRTSKDLKSWSSPKTVITPKFPFHKDSKYGESVSNPCLVKFGEKYRMYFSSSLVFIPDCGFCEPKHITVAEASSPLGPFSYFSDPILSPNEMDPFCNLGAGSIKVIEWKGRYLGFQNGIFWNPVRKESCSAILFLQSEDGINFERINHTPILGPTGRGWKASHVYACDVKYSEKEKIFILYFNARNKAHWSQGKEAIGLFVGKVEESKTSGTKSTKQIKKPKQTIKKKISQPKPKVKKSKRK</sequence>
<dbReference type="OrthoDB" id="9801455at2"/>